<dbReference type="OrthoDB" id="9789562at2"/>
<dbReference type="AlphaFoldDB" id="A0A318JKJ2"/>
<proteinExistence type="predicted"/>
<gene>
    <name evidence="2" type="ORF">DFR38_101196</name>
</gene>
<dbReference type="PANTHER" id="PTHR32182">
    <property type="entry name" value="DNA REPLICATION AND REPAIR PROTEIN RECF"/>
    <property type="match status" value="1"/>
</dbReference>
<accession>A0A318JKJ2</accession>
<evidence type="ECO:0000259" key="1">
    <source>
        <dbReference type="Pfam" id="PF13166"/>
    </source>
</evidence>
<dbReference type="GO" id="GO:0000731">
    <property type="term" value="P:DNA synthesis involved in DNA repair"/>
    <property type="evidence" value="ECO:0007669"/>
    <property type="project" value="TreeGrafter"/>
</dbReference>
<dbReference type="InterPro" id="IPR027417">
    <property type="entry name" value="P-loop_NTPase"/>
</dbReference>
<evidence type="ECO:0000313" key="3">
    <source>
        <dbReference type="Proteomes" id="UP000248395"/>
    </source>
</evidence>
<dbReference type="Pfam" id="PF13166">
    <property type="entry name" value="AAA_13"/>
    <property type="match status" value="1"/>
</dbReference>
<dbReference type="Gene3D" id="3.40.50.300">
    <property type="entry name" value="P-loop containing nucleotide triphosphate hydrolases"/>
    <property type="match status" value="1"/>
</dbReference>
<dbReference type="EMBL" id="QJKC01000001">
    <property type="protein sequence ID" value="PXX51135.1"/>
    <property type="molecule type" value="Genomic_DNA"/>
</dbReference>
<keyword evidence="3" id="KW-1185">Reference proteome</keyword>
<sequence length="849" mass="94620">MQSTNEEVRQWLLKQPDWLQEAADRLLKNGALSTADIQDLCAHLKTEQGRKATQHRVFGALAQPPQTCTVLRLKSIDALTGIEGLAPRHPLTFGRSNLTVVYGHNGSGKSSYARLLKKVTGKPRAIELKPNVFLPATQNGQCQITYELDEKSVPCTWIANPAPIEDLRAVDIFDTDEATHYLRNESAAAYTPPVVSLFENLAEVCDLVKQQLQAEEQKLVKALPSLPADFVSTGAGRNYSNLKAEESEPTLNGLLTWTNEDQAALDQVVERLKASDPSALAKQKRARKTQVQQVLTGLEAVEKAFGTVGLESMRTLRSTAQSKRKIATESADVSAAMLENVGSSTWRAMWEAARAYSHEAYVASAFPVTDSGARCVLCHQELSEGAQQRLRSFEAFVQGKLETEARQAEATYEQAKNALPEVWKEELIETRCEAAGLTAGDWPQYLKAFWKSAAGVKAELIADEISAPATPMPGIAEALKTLTQYASQLDTEAAQHDDDAKGIDRSKLGHQKLELEAKQWVVQQADAVRSEVERLKKLKAYEGWKSSANSRSVSQKSAEVAEKVITQGYVKRFNRELQALGATRIKVELVKTKAEKGKVLHRLRLKDVIGKQIIDAVLSEGERRVVALAAFLADLTEKPSNASFIFDDPISSLDQTWEERTIERLVELSKTRQVIVFTHRLSFLGLINEKSEDVSCVHIRQESWGAGESGDVPLYGKKPESALRDLQNTRVNQARKVLQEQGNDTYYPLGKAICSDFRILLERMVEFVLLADVIQRHRRAVNTQGKIQHLAKILPRDCALIEELMSKYSRFEHSQSAEAPVELPKPDELSEDIRRVLEWHSEFSKRPLE</sequence>
<name>A0A318JKJ2_9NEIS</name>
<feature type="domain" description="Protein CR006 P-loop" evidence="1">
    <location>
        <begin position="93"/>
        <end position="690"/>
    </location>
</feature>
<dbReference type="GO" id="GO:0006302">
    <property type="term" value="P:double-strand break repair"/>
    <property type="evidence" value="ECO:0007669"/>
    <property type="project" value="TreeGrafter"/>
</dbReference>
<dbReference type="InterPro" id="IPR026866">
    <property type="entry name" value="CR006_AAA"/>
</dbReference>
<dbReference type="Proteomes" id="UP000248395">
    <property type="component" value="Unassembled WGS sequence"/>
</dbReference>
<protein>
    <submittedName>
        <fullName evidence="2">AAA domain-containing protein</fullName>
    </submittedName>
</protein>
<organism evidence="2 3">
    <name type="scientific">Aquitalea magnusonii</name>
    <dbReference type="NCBI Taxonomy" id="332411"/>
    <lineage>
        <taxon>Bacteria</taxon>
        <taxon>Pseudomonadati</taxon>
        <taxon>Pseudomonadota</taxon>
        <taxon>Betaproteobacteria</taxon>
        <taxon>Neisseriales</taxon>
        <taxon>Chromobacteriaceae</taxon>
        <taxon>Aquitalea</taxon>
    </lineage>
</organism>
<reference evidence="2 3" key="1">
    <citation type="submission" date="2018-05" db="EMBL/GenBank/DDBJ databases">
        <title>Genomic Encyclopedia of Type Strains, Phase IV (KMG-IV): sequencing the most valuable type-strain genomes for metagenomic binning, comparative biology and taxonomic classification.</title>
        <authorList>
            <person name="Goeker M."/>
        </authorList>
    </citation>
    <scope>NUCLEOTIDE SEQUENCE [LARGE SCALE GENOMIC DNA]</scope>
    <source>
        <strain evidence="2 3">DSM 25134</strain>
    </source>
</reference>
<comment type="caution">
    <text evidence="2">The sequence shown here is derived from an EMBL/GenBank/DDBJ whole genome shotgun (WGS) entry which is preliminary data.</text>
</comment>
<dbReference type="PANTHER" id="PTHR32182:SF22">
    <property type="entry name" value="ATP-DEPENDENT ENDONUCLEASE, OLD FAMILY-RELATED"/>
    <property type="match status" value="1"/>
</dbReference>
<dbReference type="SUPFAM" id="SSF52540">
    <property type="entry name" value="P-loop containing nucleoside triphosphate hydrolases"/>
    <property type="match status" value="1"/>
</dbReference>
<dbReference type="RefSeq" id="WP_059285745.1">
    <property type="nucleotide sequence ID" value="NZ_LNQU01000039.1"/>
</dbReference>
<evidence type="ECO:0000313" key="2">
    <source>
        <dbReference type="EMBL" id="PXX51135.1"/>
    </source>
</evidence>